<evidence type="ECO:0000256" key="1">
    <source>
        <dbReference type="SAM" id="MobiDB-lite"/>
    </source>
</evidence>
<reference evidence="2" key="1">
    <citation type="journal article" date="2023" name="BMC Genomics">
        <title>Chromosome-level genome assemblies of Cutaneotrichosporon spp. (Trichosporonales, Basidiomycota) reveal imbalanced evolution between nucleotide sequences and chromosome synteny.</title>
        <authorList>
            <person name="Kobayashi Y."/>
            <person name="Kayamori A."/>
            <person name="Aoki K."/>
            <person name="Shiwa Y."/>
            <person name="Matsutani M."/>
            <person name="Fujita N."/>
            <person name="Sugita T."/>
            <person name="Iwasaki W."/>
            <person name="Tanaka N."/>
            <person name="Takashima M."/>
        </authorList>
    </citation>
    <scope>NUCLEOTIDE SEQUENCE</scope>
    <source>
        <strain evidence="2">HIS016</strain>
    </source>
</reference>
<feature type="region of interest" description="Disordered" evidence="1">
    <location>
        <begin position="19"/>
        <end position="99"/>
    </location>
</feature>
<dbReference type="AlphaFoldDB" id="A0AAD3YDY4"/>
<protein>
    <submittedName>
        <fullName evidence="2">Uncharacterized protein</fullName>
    </submittedName>
</protein>
<reference evidence="2" key="2">
    <citation type="submission" date="2023-06" db="EMBL/GenBank/DDBJ databases">
        <authorList>
            <person name="Kobayashi Y."/>
            <person name="Kayamori A."/>
            <person name="Aoki K."/>
            <person name="Shiwa Y."/>
            <person name="Fujita N."/>
            <person name="Sugita T."/>
            <person name="Iwasaki W."/>
            <person name="Tanaka N."/>
            <person name="Takashima M."/>
        </authorList>
    </citation>
    <scope>NUCLEOTIDE SEQUENCE</scope>
    <source>
        <strain evidence="2">HIS016</strain>
    </source>
</reference>
<evidence type="ECO:0000313" key="2">
    <source>
        <dbReference type="EMBL" id="GMK58419.1"/>
    </source>
</evidence>
<organism evidence="2 3">
    <name type="scientific">Cutaneotrichosporon spelunceum</name>
    <dbReference type="NCBI Taxonomy" id="1672016"/>
    <lineage>
        <taxon>Eukaryota</taxon>
        <taxon>Fungi</taxon>
        <taxon>Dikarya</taxon>
        <taxon>Basidiomycota</taxon>
        <taxon>Agaricomycotina</taxon>
        <taxon>Tremellomycetes</taxon>
        <taxon>Trichosporonales</taxon>
        <taxon>Trichosporonaceae</taxon>
        <taxon>Cutaneotrichosporon</taxon>
    </lineage>
</organism>
<name>A0AAD3YDY4_9TREE</name>
<feature type="compositionally biased region" description="Basic and acidic residues" evidence="1">
    <location>
        <begin position="77"/>
        <end position="99"/>
    </location>
</feature>
<feature type="compositionally biased region" description="Low complexity" evidence="1">
    <location>
        <begin position="35"/>
        <end position="45"/>
    </location>
</feature>
<dbReference type="EMBL" id="BTCM01000005">
    <property type="protein sequence ID" value="GMK58419.1"/>
    <property type="molecule type" value="Genomic_DNA"/>
</dbReference>
<dbReference type="Proteomes" id="UP001222932">
    <property type="component" value="Unassembled WGS sequence"/>
</dbReference>
<sequence length="127" mass="13926">MRPPAFRSLSLPLTLRPMRARSLASTPRLAKKSADPAPAHVDPAARGVNEMRRQWGGLIDGAEKHLEDEAAASRPKTNKDGKAAEEPLTKHEADPAVRGVNEMHRQWGELVKKCSLSYCGLADGREH</sequence>
<keyword evidence="3" id="KW-1185">Reference proteome</keyword>
<gene>
    <name evidence="2" type="ORF">CspeluHIS016_0504510</name>
</gene>
<comment type="caution">
    <text evidence="2">The sequence shown here is derived from an EMBL/GenBank/DDBJ whole genome shotgun (WGS) entry which is preliminary data.</text>
</comment>
<proteinExistence type="predicted"/>
<evidence type="ECO:0000313" key="3">
    <source>
        <dbReference type="Proteomes" id="UP001222932"/>
    </source>
</evidence>
<accession>A0AAD3YDY4</accession>